<feature type="transmembrane region" description="Helical" evidence="10">
    <location>
        <begin position="1311"/>
        <end position="1335"/>
    </location>
</feature>
<evidence type="ECO:0000256" key="4">
    <source>
        <dbReference type="ARBA" id="ARBA00022737"/>
    </source>
</evidence>
<feature type="transmembrane region" description="Helical" evidence="10">
    <location>
        <begin position="1389"/>
        <end position="1410"/>
    </location>
</feature>
<dbReference type="PANTHER" id="PTHR24270">
    <property type="entry name" value="LOW-DENSITY LIPOPROTEIN RECEPTOR-RELATED"/>
    <property type="match status" value="1"/>
</dbReference>
<dbReference type="Gene3D" id="1.20.1070.10">
    <property type="entry name" value="Rhodopsin 7-helix transmembrane proteins"/>
    <property type="match status" value="1"/>
</dbReference>
<dbReference type="PROSITE" id="PS00022">
    <property type="entry name" value="EGF_1"/>
    <property type="match status" value="2"/>
</dbReference>
<dbReference type="Gene3D" id="2.10.25.10">
    <property type="entry name" value="Laminin"/>
    <property type="match status" value="1"/>
</dbReference>
<dbReference type="InterPro" id="IPR002172">
    <property type="entry name" value="LDrepeatLR_classA_rpt"/>
</dbReference>
<feature type="disulfide bond" evidence="9">
    <location>
        <begin position="732"/>
        <end position="747"/>
    </location>
</feature>
<feature type="domain" description="EGF-like" evidence="11">
    <location>
        <begin position="985"/>
        <end position="1022"/>
    </location>
</feature>
<protein>
    <recommendedName>
        <fullName evidence="15">G-protein coupled receptors family 1 profile domain-containing protein</fullName>
    </recommendedName>
</protein>
<comment type="caution">
    <text evidence="8">Lacks conserved residue(s) required for the propagation of feature annotation.</text>
</comment>
<dbReference type="CDD" id="cd00112">
    <property type="entry name" value="LDLa"/>
    <property type="match status" value="2"/>
</dbReference>
<keyword evidence="6 10" id="KW-0472">Membrane</keyword>
<dbReference type="SUPFAM" id="SSF81321">
    <property type="entry name" value="Family A G protein-coupled receptor-like"/>
    <property type="match status" value="1"/>
</dbReference>
<dbReference type="InterPro" id="IPR017452">
    <property type="entry name" value="GPCR_Rhodpsn_7TM"/>
</dbReference>
<evidence type="ECO:0000256" key="9">
    <source>
        <dbReference type="PROSITE-ProRule" id="PRU00124"/>
    </source>
</evidence>
<dbReference type="SMART" id="SM00181">
    <property type="entry name" value="EGF"/>
    <property type="match status" value="4"/>
</dbReference>
<evidence type="ECO:0000256" key="3">
    <source>
        <dbReference type="ARBA" id="ARBA00022692"/>
    </source>
</evidence>
<dbReference type="SMART" id="SM00192">
    <property type="entry name" value="LDLa"/>
    <property type="match status" value="6"/>
</dbReference>
<evidence type="ECO:0008006" key="15">
    <source>
        <dbReference type="Google" id="ProtNLM"/>
    </source>
</evidence>
<dbReference type="PROSITE" id="PS50068">
    <property type="entry name" value="LDLRA_2"/>
    <property type="match status" value="3"/>
</dbReference>
<dbReference type="GO" id="GO:0016192">
    <property type="term" value="P:vesicle-mediated transport"/>
    <property type="evidence" value="ECO:0007669"/>
    <property type="project" value="UniProtKB-ARBA"/>
</dbReference>
<feature type="disulfide bond" evidence="9">
    <location>
        <begin position="631"/>
        <end position="646"/>
    </location>
</feature>
<dbReference type="PROSITE" id="PS01209">
    <property type="entry name" value="LDLRA_1"/>
    <property type="match status" value="2"/>
</dbReference>
<evidence type="ECO:0000256" key="6">
    <source>
        <dbReference type="ARBA" id="ARBA00023136"/>
    </source>
</evidence>
<evidence type="ECO:0000313" key="13">
    <source>
        <dbReference type="EMBL" id="CAF2127483.1"/>
    </source>
</evidence>
<name>A0A816VHF6_9BILA</name>
<proteinExistence type="predicted"/>
<keyword evidence="4" id="KW-0677">Repeat</keyword>
<comment type="caution">
    <text evidence="13">The sequence shown here is derived from an EMBL/GenBank/DDBJ whole genome shotgun (WGS) entry which is preliminary data.</text>
</comment>
<dbReference type="GO" id="GO:0012505">
    <property type="term" value="C:endomembrane system"/>
    <property type="evidence" value="ECO:0007669"/>
    <property type="project" value="UniProtKB-SubCell"/>
</dbReference>
<keyword evidence="7 8" id="KW-1015">Disulfide bond</keyword>
<dbReference type="Gene3D" id="4.10.400.10">
    <property type="entry name" value="Low-density Lipoprotein Receptor"/>
    <property type="match status" value="3"/>
</dbReference>
<evidence type="ECO:0000256" key="8">
    <source>
        <dbReference type="PROSITE-ProRule" id="PRU00076"/>
    </source>
</evidence>
<dbReference type="InterPro" id="IPR023415">
    <property type="entry name" value="LDLR_class-A_CS"/>
</dbReference>
<evidence type="ECO:0000256" key="10">
    <source>
        <dbReference type="SAM" id="Phobius"/>
    </source>
</evidence>
<feature type="transmembrane region" description="Helical" evidence="10">
    <location>
        <begin position="1487"/>
        <end position="1509"/>
    </location>
</feature>
<dbReference type="Proteomes" id="UP000663856">
    <property type="component" value="Unassembled WGS sequence"/>
</dbReference>
<feature type="domain" description="G-protein coupled receptors family 1 profile" evidence="12">
    <location>
        <begin position="1327"/>
        <end position="1583"/>
    </location>
</feature>
<evidence type="ECO:0000313" key="14">
    <source>
        <dbReference type="Proteomes" id="UP000663856"/>
    </source>
</evidence>
<feature type="transmembrane region" description="Helical" evidence="10">
    <location>
        <begin position="1431"/>
        <end position="1450"/>
    </location>
</feature>
<feature type="disulfide bond" evidence="9">
    <location>
        <begin position="205"/>
        <end position="217"/>
    </location>
</feature>
<dbReference type="PANTHER" id="PTHR24270:SF61">
    <property type="entry name" value="EGF-LIKE DOMAIN-CONTAINING PROTEIN"/>
    <property type="match status" value="1"/>
</dbReference>
<keyword evidence="3 10" id="KW-0812">Transmembrane</keyword>
<dbReference type="SUPFAM" id="SSF57424">
    <property type="entry name" value="LDL receptor-like module"/>
    <property type="match status" value="4"/>
</dbReference>
<comment type="subcellular location">
    <subcellularLocation>
        <location evidence="2">Endomembrane system</location>
    </subcellularLocation>
    <subcellularLocation>
        <location evidence="1">Membrane</location>
        <topology evidence="1">Single-pass membrane protein</topology>
    </subcellularLocation>
</comment>
<evidence type="ECO:0000259" key="11">
    <source>
        <dbReference type="PROSITE" id="PS50026"/>
    </source>
</evidence>
<keyword evidence="8" id="KW-0245">EGF-like domain</keyword>
<evidence type="ECO:0000256" key="1">
    <source>
        <dbReference type="ARBA" id="ARBA00004167"/>
    </source>
</evidence>
<dbReference type="Pfam" id="PF00057">
    <property type="entry name" value="Ldl_recept_a"/>
    <property type="match status" value="2"/>
</dbReference>
<dbReference type="PROSITE" id="PS50026">
    <property type="entry name" value="EGF_3"/>
    <property type="match status" value="1"/>
</dbReference>
<accession>A0A816VHF6</accession>
<dbReference type="InterPro" id="IPR036055">
    <property type="entry name" value="LDL_receptor-like_sf"/>
</dbReference>
<evidence type="ECO:0000256" key="7">
    <source>
        <dbReference type="ARBA" id="ARBA00023157"/>
    </source>
</evidence>
<feature type="disulfide bond" evidence="8">
    <location>
        <begin position="1012"/>
        <end position="1021"/>
    </location>
</feature>
<sequence length="1614" mass="187810">MGRFMISLPKWFILFLGIFTKLIYTGRYDWLIYLDDRKNSDCFLVGYRYFCYSPVDNISLERKTNEKCLGGTLYSFPMLKDYQINSDALIEWLIPFHLIEQYADYLNSTSNSRMDDIFICNCTKSRIGTNCEYESVSITTDASRFVKGQRPKTTISYETLTSFIDDLICNGNVAALEWRQICDGIIDCDDGNDELKCHLLELNRCEEDEFQCQNGMCIPKEFLFDIALDCMDSSDEQELIDNYDLFDSCIAETKYECDERLCAKDQFSCGNGQCIHWSSLILGGYACTNFRDIAYRCETDDYLVLNPKIYVGICRQTTMNLEILTNTTDCLSSLRHLLTADRNKSATKIRIMSLNNIIGRCDELIQYPYKVIFSPVLSMYYNRSQLALFYASGRNFDQQIPRKPHLYCLHGSMVCNDISINLIKKYCMTQDEFEKLAKFSFLPISQLFCQIAIEQLLIKNDTLLLSKLLNKENVLYYICQNTSVHIPLRRVNDGYIDCLYGDDERNGHHRMIEPYRYRCETVSSPNQYVTYRQLGNGVKNCADGSDEISKTVRWSSMKCDYHENYPCWIFQANGIDEDRISNVQLSYHRHCDTIWDTMDGQDEKNCSQWVCTRNAHRCNRTGQCINQTYLCDGDFDCDDGEDELNCVPTSRKWTFEQICNGNDEHFCISRDYLEDPISRRPCISYTKAGDGHVDCLGARDERNVFSCSDHLMLGDRFLCDNQTQCLHYTVVCDGIDHCLDRTDEIICHWNRSRCSPGHFGCADRNGCKPNRCDAIQRCSDKSHWFWCPISTEKDIIYRATKYHHVSNYETSCYQHASTRETNQVVKMSLTVFQTEEALEFPLHGYCNRGFYLTRNNQTVPLCFCPPSYYGNRCQYDSRRVTVRIWLDRRHRFDIPVVVTILVTLIYNHSEIIDHQLVFDINQDNIIKYNLYLLYPRPRPHGLYSVRFEAYHSMMFLAAWEYQISPFDFLPVFRLAKIVRFPSNALPLLCSINPCHNNGTCYLMNNNQQFCLCQRDWQGRLCEKSLLNVTCALNSLVRGRSICICPYGYLQPGCFVRNNICQQSQPCPSNAVCYPISLLPPHRFWCLCNEIMCNVRDALLTINRNKSDKLPYLFQLLKITSDYPRVRQQVLVYPSTTFPFSTRIKMNDPRNTKENLPEIGLLFTFEPLERSVDIILHLVYINCSTIFRNLSVDLDTRLHRCDPLQETELQSIKYLKNFCQKSIRDGCFLLKDYICYCNSSMIQQTECISYHQRQISCTYCYNQGYCVQGDLRNKSDFTCVCPKCVSGTLCQFSPSQFSISLEYLFEKAKWNMYHFIVPSLFFLFGMIFNGLCLLTFAQPKARRTGTGIYLLINSITSQLMFITLFTRIIFLHTIDQLILSENINRVLCKSLPYLMFSLNYISLWLMALVTVERAMTALFPTLFNSFGKPKSAAFLSVLLFIFVLASNYPHLNQYKLINHPSSLHPWCIRENESNGQSSIHYISLIHQISPFCINFIAALAIIVSISRSKAHIHHNRVRDTFKQQARKKKDLLIGPFVCFLTQLPQIIVLFLDICMYDEQMWFVHLTLITYYISFTPQLNLFSLYVLPSPLYKKLLWTETAIGKLIIPTTTHHTQT</sequence>
<reference evidence="13" key="1">
    <citation type="submission" date="2021-02" db="EMBL/GenBank/DDBJ databases">
        <authorList>
            <person name="Nowell W R."/>
        </authorList>
    </citation>
    <scope>NUCLEOTIDE SEQUENCE</scope>
</reference>
<dbReference type="EMBL" id="CAJNRF010011037">
    <property type="protein sequence ID" value="CAF2127483.1"/>
    <property type="molecule type" value="Genomic_DNA"/>
</dbReference>
<evidence type="ECO:0000256" key="5">
    <source>
        <dbReference type="ARBA" id="ARBA00022989"/>
    </source>
</evidence>
<dbReference type="PRINTS" id="PR00261">
    <property type="entry name" value="LDLRECEPTOR"/>
</dbReference>
<feature type="transmembrane region" description="Helical" evidence="10">
    <location>
        <begin position="1347"/>
        <end position="1369"/>
    </location>
</feature>
<feature type="transmembrane region" description="Helical" evidence="10">
    <location>
        <begin position="1530"/>
        <end position="1550"/>
    </location>
</feature>
<feature type="transmembrane region" description="Helical" evidence="10">
    <location>
        <begin position="1562"/>
        <end position="1585"/>
    </location>
</feature>
<dbReference type="SUPFAM" id="SSF57196">
    <property type="entry name" value="EGF/Laminin"/>
    <property type="match status" value="2"/>
</dbReference>
<dbReference type="InterPro" id="IPR050685">
    <property type="entry name" value="LDLR"/>
</dbReference>
<evidence type="ECO:0000256" key="2">
    <source>
        <dbReference type="ARBA" id="ARBA00004308"/>
    </source>
</evidence>
<dbReference type="CDD" id="cd00637">
    <property type="entry name" value="7tm_classA_rhodopsin-like"/>
    <property type="match status" value="1"/>
</dbReference>
<dbReference type="PROSITE" id="PS50262">
    <property type="entry name" value="G_PROTEIN_RECEP_F1_2"/>
    <property type="match status" value="1"/>
</dbReference>
<feature type="disulfide bond" evidence="9">
    <location>
        <begin position="212"/>
        <end position="230"/>
    </location>
</feature>
<keyword evidence="5 10" id="KW-1133">Transmembrane helix</keyword>
<dbReference type="GO" id="GO:0005886">
    <property type="term" value="C:plasma membrane"/>
    <property type="evidence" value="ECO:0007669"/>
    <property type="project" value="TreeGrafter"/>
</dbReference>
<dbReference type="InterPro" id="IPR000742">
    <property type="entry name" value="EGF"/>
</dbReference>
<organism evidence="13 14">
    <name type="scientific">Rotaria magnacalcarata</name>
    <dbReference type="NCBI Taxonomy" id="392030"/>
    <lineage>
        <taxon>Eukaryota</taxon>
        <taxon>Metazoa</taxon>
        <taxon>Spiralia</taxon>
        <taxon>Gnathifera</taxon>
        <taxon>Rotifera</taxon>
        <taxon>Eurotatoria</taxon>
        <taxon>Bdelloidea</taxon>
        <taxon>Philodinida</taxon>
        <taxon>Philodinidae</taxon>
        <taxon>Rotaria</taxon>
    </lineage>
</organism>
<gene>
    <name evidence="13" type="ORF">WKI299_LOCUS25644</name>
</gene>
<evidence type="ECO:0000259" key="12">
    <source>
        <dbReference type="PROSITE" id="PS50262"/>
    </source>
</evidence>